<dbReference type="InterPro" id="IPR003825">
    <property type="entry name" value="Colicin-V_CvpA"/>
</dbReference>
<dbReference type="GeneID" id="93425571"/>
<evidence type="ECO:0000256" key="2">
    <source>
        <dbReference type="ARBA" id="ARBA00022692"/>
    </source>
</evidence>
<feature type="transmembrane region" description="Helical" evidence="5">
    <location>
        <begin position="97"/>
        <end position="120"/>
    </location>
</feature>
<reference evidence="7" key="1">
    <citation type="submission" date="2018-02" db="EMBL/GenBank/DDBJ databases">
        <authorList>
            <person name="Clavel T."/>
            <person name="Strowig T."/>
        </authorList>
    </citation>
    <scope>NUCLEOTIDE SEQUENCE [LARGE SCALE GENOMIC DNA]</scope>
    <source>
        <strain evidence="7">DSM 100764</strain>
    </source>
</reference>
<keyword evidence="4 5" id="KW-0472">Membrane</keyword>
<dbReference type="AlphaFoldDB" id="A0A2V1J1T8"/>
<feature type="transmembrane region" description="Helical" evidence="5">
    <location>
        <begin position="140"/>
        <end position="159"/>
    </location>
</feature>
<evidence type="ECO:0000256" key="3">
    <source>
        <dbReference type="ARBA" id="ARBA00022989"/>
    </source>
</evidence>
<dbReference type="GO" id="GO:0009403">
    <property type="term" value="P:toxin biosynthetic process"/>
    <property type="evidence" value="ECO:0007669"/>
    <property type="project" value="InterPro"/>
</dbReference>
<feature type="transmembrane region" description="Helical" evidence="5">
    <location>
        <begin position="6"/>
        <end position="21"/>
    </location>
</feature>
<protein>
    <submittedName>
        <fullName evidence="6">CvpA family protein</fullName>
    </submittedName>
</protein>
<dbReference type="PANTHER" id="PTHR37306">
    <property type="entry name" value="COLICIN V PRODUCTION PROTEIN"/>
    <property type="match status" value="1"/>
</dbReference>
<evidence type="ECO:0000313" key="6">
    <source>
        <dbReference type="EMBL" id="PWB08667.1"/>
    </source>
</evidence>
<evidence type="ECO:0000256" key="1">
    <source>
        <dbReference type="ARBA" id="ARBA00004141"/>
    </source>
</evidence>
<feature type="transmembrane region" description="Helical" evidence="5">
    <location>
        <begin position="65"/>
        <end position="85"/>
    </location>
</feature>
<accession>A0A2V1J1T8</accession>
<sequence>MSYVDIILIVLALGAAVIGYRRGAIRQAASIGGILVALFAVRMAGDKASAAVAGMIGQSPADYASRIIGCGLLFVAVWGGCWLLGRMLRLSVRAVMLGAVDSVAGSVFLIFKWGLVVSLLLNLWRVVSPDSGIFVSSRLMGGRIFAAVMDMAPAVMGFLRDSFMGAS</sequence>
<proteinExistence type="predicted"/>
<keyword evidence="3 5" id="KW-1133">Transmembrane helix</keyword>
<dbReference type="Pfam" id="PF02674">
    <property type="entry name" value="Colicin_V"/>
    <property type="match status" value="1"/>
</dbReference>
<dbReference type="PANTHER" id="PTHR37306:SF1">
    <property type="entry name" value="COLICIN V PRODUCTION PROTEIN"/>
    <property type="match status" value="1"/>
</dbReference>
<comment type="caution">
    <text evidence="6">The sequence shown here is derived from an EMBL/GenBank/DDBJ whole genome shotgun (WGS) entry which is preliminary data.</text>
</comment>
<keyword evidence="2 5" id="KW-0812">Transmembrane</keyword>
<dbReference type="RefSeq" id="WP_107035413.1">
    <property type="nucleotide sequence ID" value="NZ_CAOMZA010000030.1"/>
</dbReference>
<dbReference type="EMBL" id="PUBV01000005">
    <property type="protein sequence ID" value="PWB08667.1"/>
    <property type="molecule type" value="Genomic_DNA"/>
</dbReference>
<feature type="transmembrane region" description="Helical" evidence="5">
    <location>
        <begin position="28"/>
        <end position="45"/>
    </location>
</feature>
<organism evidence="6 7">
    <name type="scientific">Paramuribaculum intestinale</name>
    <dbReference type="NCBI Taxonomy" id="2094151"/>
    <lineage>
        <taxon>Bacteria</taxon>
        <taxon>Pseudomonadati</taxon>
        <taxon>Bacteroidota</taxon>
        <taxon>Bacteroidia</taxon>
        <taxon>Bacteroidales</taxon>
        <taxon>Muribaculaceae</taxon>
        <taxon>Paramuribaculum</taxon>
    </lineage>
</organism>
<evidence type="ECO:0000313" key="7">
    <source>
        <dbReference type="Proteomes" id="UP000244925"/>
    </source>
</evidence>
<name>A0A2V1J1T8_9BACT</name>
<comment type="subcellular location">
    <subcellularLocation>
        <location evidence="1">Membrane</location>
        <topology evidence="1">Multi-pass membrane protein</topology>
    </subcellularLocation>
</comment>
<dbReference type="Proteomes" id="UP000244925">
    <property type="component" value="Unassembled WGS sequence"/>
</dbReference>
<keyword evidence="7" id="KW-1185">Reference proteome</keyword>
<evidence type="ECO:0000256" key="4">
    <source>
        <dbReference type="ARBA" id="ARBA00023136"/>
    </source>
</evidence>
<evidence type="ECO:0000256" key="5">
    <source>
        <dbReference type="SAM" id="Phobius"/>
    </source>
</evidence>
<dbReference type="GO" id="GO:0016020">
    <property type="term" value="C:membrane"/>
    <property type="evidence" value="ECO:0007669"/>
    <property type="project" value="UniProtKB-SubCell"/>
</dbReference>
<gene>
    <name evidence="6" type="ORF">C5O25_03840</name>
</gene>